<reference evidence="1" key="1">
    <citation type="submission" date="2021-02" db="EMBL/GenBank/DDBJ databases">
        <authorList>
            <consortium name="DOE Joint Genome Institute"/>
            <person name="Ahrendt S."/>
            <person name="Looney B.P."/>
            <person name="Miyauchi S."/>
            <person name="Morin E."/>
            <person name="Drula E."/>
            <person name="Courty P.E."/>
            <person name="Chicoki N."/>
            <person name="Fauchery L."/>
            <person name="Kohler A."/>
            <person name="Kuo A."/>
            <person name="Labutti K."/>
            <person name="Pangilinan J."/>
            <person name="Lipzen A."/>
            <person name="Riley R."/>
            <person name="Andreopoulos W."/>
            <person name="He G."/>
            <person name="Johnson J."/>
            <person name="Barry K.W."/>
            <person name="Grigoriev I.V."/>
            <person name="Nagy L."/>
            <person name="Hibbett D."/>
            <person name="Henrissat B."/>
            <person name="Matheny P.B."/>
            <person name="Labbe J."/>
            <person name="Martin F."/>
        </authorList>
    </citation>
    <scope>NUCLEOTIDE SEQUENCE</scope>
    <source>
        <strain evidence="1">EC-137</strain>
    </source>
</reference>
<gene>
    <name evidence="1" type="ORF">K488DRAFT_48043</name>
</gene>
<proteinExistence type="predicted"/>
<evidence type="ECO:0000313" key="1">
    <source>
        <dbReference type="EMBL" id="KAI0033302.1"/>
    </source>
</evidence>
<keyword evidence="2" id="KW-1185">Reference proteome</keyword>
<reference evidence="1" key="2">
    <citation type="journal article" date="2022" name="New Phytol.">
        <title>Evolutionary transition to the ectomycorrhizal habit in the genomes of a hyperdiverse lineage of mushroom-forming fungi.</title>
        <authorList>
            <person name="Looney B."/>
            <person name="Miyauchi S."/>
            <person name="Morin E."/>
            <person name="Drula E."/>
            <person name="Courty P.E."/>
            <person name="Kohler A."/>
            <person name="Kuo A."/>
            <person name="LaButti K."/>
            <person name="Pangilinan J."/>
            <person name="Lipzen A."/>
            <person name="Riley R."/>
            <person name="Andreopoulos W."/>
            <person name="He G."/>
            <person name="Johnson J."/>
            <person name="Nolan M."/>
            <person name="Tritt A."/>
            <person name="Barry K.W."/>
            <person name="Grigoriev I.V."/>
            <person name="Nagy L.G."/>
            <person name="Hibbett D."/>
            <person name="Henrissat B."/>
            <person name="Matheny P.B."/>
            <person name="Labbe J."/>
            <person name="Martin F.M."/>
        </authorList>
    </citation>
    <scope>NUCLEOTIDE SEQUENCE</scope>
    <source>
        <strain evidence="1">EC-137</strain>
    </source>
</reference>
<protein>
    <submittedName>
        <fullName evidence="1">Uncharacterized protein</fullName>
    </submittedName>
</protein>
<comment type="caution">
    <text evidence="1">The sequence shown here is derived from an EMBL/GenBank/DDBJ whole genome shotgun (WGS) entry which is preliminary data.</text>
</comment>
<dbReference type="Proteomes" id="UP000814128">
    <property type="component" value="Unassembled WGS sequence"/>
</dbReference>
<evidence type="ECO:0000313" key="2">
    <source>
        <dbReference type="Proteomes" id="UP000814128"/>
    </source>
</evidence>
<sequence>MHSPPAPGIDFEVERNAATGSPQRPGLRRGISAYASEAQAVLEASVAQLAAAKARPFTVSGRIPVDPASLNLFFRTKSGITHSLDFPIDVDYDTPPALDVLLAASQPYPIPDDAPELASAEADALFFPPHLPLTTTLEIANHPILDAIRATLFPALPTGHYLTALRDRLEIVPAGARLVPQPPPADGRVATLLVTLPVRHRGGALHVRAADGALEVFAGRGGRAGQLDWAAFFSDCDAEVERVTKGCRVSIAYAVQLRTFGPAGGEPLIAPSDAFLDALAPVLNIMRGRIIAFHLSGEYGVSPAEVIADSLVPYLKGGDSLLYHAFKLYRLSPELRWTAGGYVWPVDSVIDMNMGSFEGSPYAGARRTPFAGYADLPVDGAFEGTLQRRVEASGGIPLAQADVVVLTDKFGSGAVSKERVPFVSGGQLDKLIVNILICAYVP</sequence>
<organism evidence="1 2">
    <name type="scientific">Vararia minispora EC-137</name>
    <dbReference type="NCBI Taxonomy" id="1314806"/>
    <lineage>
        <taxon>Eukaryota</taxon>
        <taxon>Fungi</taxon>
        <taxon>Dikarya</taxon>
        <taxon>Basidiomycota</taxon>
        <taxon>Agaricomycotina</taxon>
        <taxon>Agaricomycetes</taxon>
        <taxon>Russulales</taxon>
        <taxon>Lachnocladiaceae</taxon>
        <taxon>Vararia</taxon>
    </lineage>
</organism>
<name>A0ACB8QNQ2_9AGAM</name>
<dbReference type="EMBL" id="MU273523">
    <property type="protein sequence ID" value="KAI0033302.1"/>
    <property type="molecule type" value="Genomic_DNA"/>
</dbReference>
<accession>A0ACB8QNQ2</accession>